<protein>
    <submittedName>
        <fullName evidence="2">Uncharacterized protein</fullName>
    </submittedName>
</protein>
<keyword evidence="3" id="KW-1185">Reference proteome</keyword>
<dbReference type="Proteomes" id="UP001372338">
    <property type="component" value="Unassembled WGS sequence"/>
</dbReference>
<name>A0AAN9IGM5_CROPI</name>
<dbReference type="GO" id="GO:0005737">
    <property type="term" value="C:cytoplasm"/>
    <property type="evidence" value="ECO:0007669"/>
    <property type="project" value="TreeGrafter"/>
</dbReference>
<feature type="chain" id="PRO_5042833881" evidence="1">
    <location>
        <begin position="18"/>
        <end position="159"/>
    </location>
</feature>
<accession>A0AAN9IGM5</accession>
<evidence type="ECO:0000256" key="1">
    <source>
        <dbReference type="SAM" id="SignalP"/>
    </source>
</evidence>
<organism evidence="2 3">
    <name type="scientific">Crotalaria pallida</name>
    <name type="common">Smooth rattlebox</name>
    <name type="synonym">Crotalaria striata</name>
    <dbReference type="NCBI Taxonomy" id="3830"/>
    <lineage>
        <taxon>Eukaryota</taxon>
        <taxon>Viridiplantae</taxon>
        <taxon>Streptophyta</taxon>
        <taxon>Embryophyta</taxon>
        <taxon>Tracheophyta</taxon>
        <taxon>Spermatophyta</taxon>
        <taxon>Magnoliopsida</taxon>
        <taxon>eudicotyledons</taxon>
        <taxon>Gunneridae</taxon>
        <taxon>Pentapetalae</taxon>
        <taxon>rosids</taxon>
        <taxon>fabids</taxon>
        <taxon>Fabales</taxon>
        <taxon>Fabaceae</taxon>
        <taxon>Papilionoideae</taxon>
        <taxon>50 kb inversion clade</taxon>
        <taxon>genistoids sensu lato</taxon>
        <taxon>core genistoids</taxon>
        <taxon>Crotalarieae</taxon>
        <taxon>Crotalaria</taxon>
    </lineage>
</organism>
<dbReference type="SUPFAM" id="SSF52799">
    <property type="entry name" value="(Phosphotyrosine protein) phosphatases II"/>
    <property type="match status" value="1"/>
</dbReference>
<dbReference type="InterPro" id="IPR029021">
    <property type="entry name" value="Prot-tyrosine_phosphatase-like"/>
</dbReference>
<sequence length="159" mass="17932">MILLKLLSLYFMNFVLDCSLWTNFSSEPFVNIPEDTIGEALKVVLDVRNHPVIIHCKRGKHFAAAKARVSDQRFVELFDISSMKYFPISFSFSRGVSGAFLFCNVQCMPTSPCPASATSLYPLPLPWWSETPTYPEPRFSISSRLVFEPASDLEGAKLI</sequence>
<reference evidence="2 3" key="1">
    <citation type="submission" date="2024-01" db="EMBL/GenBank/DDBJ databases">
        <title>The genomes of 5 underutilized Papilionoideae crops provide insights into root nodulation and disease resistanc.</title>
        <authorList>
            <person name="Yuan L."/>
        </authorList>
    </citation>
    <scope>NUCLEOTIDE SEQUENCE [LARGE SCALE GENOMIC DNA]</scope>
    <source>
        <strain evidence="2">ZHUSHIDOU_FW_LH</strain>
        <tissue evidence="2">Leaf</tissue>
    </source>
</reference>
<keyword evidence="1" id="KW-0732">Signal</keyword>
<evidence type="ECO:0000313" key="2">
    <source>
        <dbReference type="EMBL" id="KAK7276505.1"/>
    </source>
</evidence>
<dbReference type="Pfam" id="PF03162">
    <property type="entry name" value="Y_phosphatase2"/>
    <property type="match status" value="1"/>
</dbReference>
<dbReference type="PANTHER" id="PTHR31126:SF48">
    <property type="entry name" value="INOSITOL PHOSPHATASE SIW14"/>
    <property type="match status" value="1"/>
</dbReference>
<proteinExistence type="predicted"/>
<feature type="signal peptide" evidence="1">
    <location>
        <begin position="1"/>
        <end position="17"/>
    </location>
</feature>
<dbReference type="InterPro" id="IPR004861">
    <property type="entry name" value="Siw14-like"/>
</dbReference>
<gene>
    <name evidence="2" type="ORF">RIF29_17645</name>
</gene>
<dbReference type="GO" id="GO:0016791">
    <property type="term" value="F:phosphatase activity"/>
    <property type="evidence" value="ECO:0007669"/>
    <property type="project" value="TreeGrafter"/>
</dbReference>
<comment type="caution">
    <text evidence="2">The sequence shown here is derived from an EMBL/GenBank/DDBJ whole genome shotgun (WGS) entry which is preliminary data.</text>
</comment>
<dbReference type="Gene3D" id="3.90.190.10">
    <property type="entry name" value="Protein tyrosine phosphatase superfamily"/>
    <property type="match status" value="1"/>
</dbReference>
<dbReference type="EMBL" id="JAYWIO010000003">
    <property type="protein sequence ID" value="KAK7276505.1"/>
    <property type="molecule type" value="Genomic_DNA"/>
</dbReference>
<dbReference type="AlphaFoldDB" id="A0AAN9IGM5"/>
<dbReference type="PANTHER" id="PTHR31126">
    <property type="entry name" value="TYROSINE-PROTEIN PHOSPHATASE"/>
    <property type="match status" value="1"/>
</dbReference>
<evidence type="ECO:0000313" key="3">
    <source>
        <dbReference type="Proteomes" id="UP001372338"/>
    </source>
</evidence>